<proteinExistence type="predicted"/>
<dbReference type="AlphaFoldDB" id="A0A016U0Z4"/>
<organism evidence="1 2">
    <name type="scientific">Ancylostoma ceylanicum</name>
    <dbReference type="NCBI Taxonomy" id="53326"/>
    <lineage>
        <taxon>Eukaryota</taxon>
        <taxon>Metazoa</taxon>
        <taxon>Ecdysozoa</taxon>
        <taxon>Nematoda</taxon>
        <taxon>Chromadorea</taxon>
        <taxon>Rhabditida</taxon>
        <taxon>Rhabditina</taxon>
        <taxon>Rhabditomorpha</taxon>
        <taxon>Strongyloidea</taxon>
        <taxon>Ancylostomatidae</taxon>
        <taxon>Ancylostomatinae</taxon>
        <taxon>Ancylostoma</taxon>
    </lineage>
</organism>
<dbReference type="OrthoDB" id="5903721at2759"/>
<dbReference type="Proteomes" id="UP000024635">
    <property type="component" value="Unassembled WGS sequence"/>
</dbReference>
<sequence length="77" mass="8466">MTSLFQMSAVDRSFCENRCFERGLCIKMEELYYCLCDDEAGDCTGRTTTAASVPAAELSNEDVVLLAAVGGYFTRDC</sequence>
<evidence type="ECO:0000313" key="2">
    <source>
        <dbReference type="Proteomes" id="UP000024635"/>
    </source>
</evidence>
<protein>
    <submittedName>
        <fullName evidence="1">Uncharacterized protein</fullName>
    </submittedName>
</protein>
<evidence type="ECO:0000313" key="1">
    <source>
        <dbReference type="EMBL" id="EYC08293.1"/>
    </source>
</evidence>
<dbReference type="EMBL" id="JARK01001403">
    <property type="protein sequence ID" value="EYC08293.1"/>
    <property type="molecule type" value="Genomic_DNA"/>
</dbReference>
<keyword evidence="2" id="KW-1185">Reference proteome</keyword>
<name>A0A016U0Z4_9BILA</name>
<comment type="caution">
    <text evidence="1">The sequence shown here is derived from an EMBL/GenBank/DDBJ whole genome shotgun (WGS) entry which is preliminary data.</text>
</comment>
<accession>A0A016U0Z4</accession>
<gene>
    <name evidence="1" type="primary">Acey_s0067.g94</name>
    <name evidence="1" type="ORF">Y032_0067g94</name>
</gene>
<reference evidence="2" key="1">
    <citation type="journal article" date="2015" name="Nat. Genet.">
        <title>The genome and transcriptome of the zoonotic hookworm Ancylostoma ceylanicum identify infection-specific gene families.</title>
        <authorList>
            <person name="Schwarz E.M."/>
            <person name="Hu Y."/>
            <person name="Antoshechkin I."/>
            <person name="Miller M.M."/>
            <person name="Sternberg P.W."/>
            <person name="Aroian R.V."/>
        </authorList>
    </citation>
    <scope>NUCLEOTIDE SEQUENCE</scope>
    <source>
        <strain evidence="2">HY135</strain>
    </source>
</reference>